<evidence type="ECO:0000256" key="6">
    <source>
        <dbReference type="PROSITE-ProRule" id="PRU00191"/>
    </source>
</evidence>
<comment type="caution">
    <text evidence="12">The sequence shown here is derived from an EMBL/GenBank/DDBJ whole genome shotgun (WGS) entry which is preliminary data.</text>
</comment>
<dbReference type="EMBL" id="JARK01001623">
    <property type="protein sequence ID" value="EYB85946.1"/>
    <property type="molecule type" value="Genomic_DNA"/>
</dbReference>
<accession>A0A016S653</accession>
<sequence length="519" mass="59054">MSKPSRSPAKAKSKSPKPRCSTPSRNGVVAQLRKLTNNISNKKEKETQKTTSKTDKILITQRSTGTNFTQDFSQEDRDRRKIDVNSLNDVAPTLSETKSDRGSWQGSVRHGIKENQPILLTAAEKKKRCKIFKAMWDELEKEEFFHGLIPLEDMQSLLHEDGDFLVRKLSDDIKSTPPILTVMWNTTLYHLPLYRSQQGKKSAKFTLNTHDYCSSYSNLIKMHWMQKVPVFKGIILITRAPRKAWELTRDNVSLEEKIGEGVYGEVWKGRLKTRIHGKVATITVAVKIMKVNASTQAQLEMLRKEARLLRVYNHRNLVKLHGLVFDDRGAMMIMELVSGGQLDLHLKNNKLMPLMKASFCYDIAAGLAYLHSKNCMHRQAPEVLIHRVYLRESDVWSYGMVMSEIYNDGKPPFHDKTTAQIFSKKSAIASTQIASVNSKSLSLQEQRADRSITLQPAMVDEKEAAKVHSKHQVPYIPYPARQNKSTHTGIVATQPSDMTCQLRNGREPRRAKSPNKACK</sequence>
<evidence type="ECO:0000256" key="1">
    <source>
        <dbReference type="ARBA" id="ARBA00022679"/>
    </source>
</evidence>
<keyword evidence="5 8" id="KW-0829">Tyrosine-protein kinase</keyword>
<evidence type="ECO:0000256" key="4">
    <source>
        <dbReference type="ARBA" id="ARBA00022840"/>
    </source>
</evidence>
<keyword evidence="13" id="KW-1185">Reference proteome</keyword>
<dbReference type="InterPro" id="IPR036860">
    <property type="entry name" value="SH2_dom_sf"/>
</dbReference>
<evidence type="ECO:0000313" key="13">
    <source>
        <dbReference type="Proteomes" id="UP000024635"/>
    </source>
</evidence>
<dbReference type="Pfam" id="PF07714">
    <property type="entry name" value="PK_Tyr_Ser-Thr"/>
    <property type="match status" value="2"/>
</dbReference>
<keyword evidence="2 7" id="KW-0547">Nucleotide-binding</keyword>
<dbReference type="Gene3D" id="3.30.505.10">
    <property type="entry name" value="SH2 domain"/>
    <property type="match status" value="1"/>
</dbReference>
<dbReference type="STRING" id="53326.A0A016S653"/>
<evidence type="ECO:0000256" key="3">
    <source>
        <dbReference type="ARBA" id="ARBA00022777"/>
    </source>
</evidence>
<evidence type="ECO:0000256" key="5">
    <source>
        <dbReference type="ARBA" id="ARBA00023137"/>
    </source>
</evidence>
<dbReference type="Gene3D" id="1.10.510.10">
    <property type="entry name" value="Transferase(Phosphotransferase) domain 1"/>
    <property type="match status" value="2"/>
</dbReference>
<dbReference type="InterPro" id="IPR000719">
    <property type="entry name" value="Prot_kinase_dom"/>
</dbReference>
<dbReference type="AlphaFoldDB" id="A0A016S653"/>
<keyword evidence="1 8" id="KW-0808">Transferase</keyword>
<gene>
    <name evidence="12" type="primary">Acey_s0287.g1429</name>
    <name evidence="12" type="ORF">Y032_0287g1429</name>
</gene>
<keyword evidence="3 8" id="KW-0418">Kinase</keyword>
<feature type="compositionally biased region" description="Basic and acidic residues" evidence="9">
    <location>
        <begin position="41"/>
        <end position="56"/>
    </location>
</feature>
<evidence type="ECO:0000256" key="7">
    <source>
        <dbReference type="PROSITE-ProRule" id="PRU10141"/>
    </source>
</evidence>
<keyword evidence="4 7" id="KW-0067">ATP-binding</keyword>
<evidence type="ECO:0000256" key="2">
    <source>
        <dbReference type="ARBA" id="ARBA00022741"/>
    </source>
</evidence>
<dbReference type="PROSITE" id="PS50001">
    <property type="entry name" value="SH2"/>
    <property type="match status" value="1"/>
</dbReference>
<keyword evidence="6" id="KW-0727">SH2 domain</keyword>
<feature type="domain" description="Protein kinase" evidence="11">
    <location>
        <begin position="252"/>
        <end position="519"/>
    </location>
</feature>
<dbReference type="PANTHER" id="PTHR24418">
    <property type="entry name" value="TYROSINE-PROTEIN KINASE"/>
    <property type="match status" value="1"/>
</dbReference>
<dbReference type="InterPro" id="IPR011009">
    <property type="entry name" value="Kinase-like_dom_sf"/>
</dbReference>
<dbReference type="InterPro" id="IPR050198">
    <property type="entry name" value="Non-receptor_tyrosine_kinases"/>
</dbReference>
<feature type="region of interest" description="Disordered" evidence="9">
    <location>
        <begin position="479"/>
        <end position="519"/>
    </location>
</feature>
<evidence type="ECO:0000259" key="11">
    <source>
        <dbReference type="PROSITE" id="PS50011"/>
    </source>
</evidence>
<dbReference type="InterPro" id="IPR017441">
    <property type="entry name" value="Protein_kinase_ATP_BS"/>
</dbReference>
<name>A0A016S653_9BILA</name>
<evidence type="ECO:0000313" key="12">
    <source>
        <dbReference type="EMBL" id="EYB85946.1"/>
    </source>
</evidence>
<reference evidence="13" key="1">
    <citation type="journal article" date="2015" name="Nat. Genet.">
        <title>The genome and transcriptome of the zoonotic hookworm Ancylostoma ceylanicum identify infection-specific gene families.</title>
        <authorList>
            <person name="Schwarz E.M."/>
            <person name="Hu Y."/>
            <person name="Antoshechkin I."/>
            <person name="Miller M.M."/>
            <person name="Sternberg P.W."/>
            <person name="Aroian R.V."/>
        </authorList>
    </citation>
    <scope>NUCLEOTIDE SEQUENCE</scope>
    <source>
        <strain evidence="13">HY135</strain>
    </source>
</reference>
<dbReference type="OrthoDB" id="5857351at2759"/>
<dbReference type="PROSITE" id="PS50011">
    <property type="entry name" value="PROTEIN_KINASE_DOM"/>
    <property type="match status" value="1"/>
</dbReference>
<feature type="region of interest" description="Disordered" evidence="9">
    <location>
        <begin position="1"/>
        <end position="108"/>
    </location>
</feature>
<protein>
    <recommendedName>
        <fullName evidence="8">Tyrosine-protein kinase</fullName>
        <ecNumber evidence="8">2.7.10.2</ecNumber>
    </recommendedName>
</protein>
<dbReference type="InterPro" id="IPR000980">
    <property type="entry name" value="SH2"/>
</dbReference>
<proteinExistence type="inferred from homology"/>
<feature type="compositionally biased region" description="Polar residues" evidence="9">
    <location>
        <begin position="60"/>
        <end position="72"/>
    </location>
</feature>
<dbReference type="GO" id="GO:0004715">
    <property type="term" value="F:non-membrane spanning protein tyrosine kinase activity"/>
    <property type="evidence" value="ECO:0007669"/>
    <property type="project" value="UniProtKB-EC"/>
</dbReference>
<feature type="binding site" evidence="7">
    <location>
        <position position="287"/>
    </location>
    <ligand>
        <name>ATP</name>
        <dbReference type="ChEBI" id="CHEBI:30616"/>
    </ligand>
</feature>
<comment type="similarity">
    <text evidence="8">Belongs to the protein kinase superfamily. Tyr protein kinase family.</text>
</comment>
<evidence type="ECO:0000256" key="8">
    <source>
        <dbReference type="RuleBase" id="RU362096"/>
    </source>
</evidence>
<feature type="compositionally biased region" description="Polar residues" evidence="9">
    <location>
        <begin position="482"/>
        <end position="502"/>
    </location>
</feature>
<organism evidence="12 13">
    <name type="scientific">Ancylostoma ceylanicum</name>
    <dbReference type="NCBI Taxonomy" id="53326"/>
    <lineage>
        <taxon>Eukaryota</taxon>
        <taxon>Metazoa</taxon>
        <taxon>Ecdysozoa</taxon>
        <taxon>Nematoda</taxon>
        <taxon>Chromadorea</taxon>
        <taxon>Rhabditida</taxon>
        <taxon>Rhabditina</taxon>
        <taxon>Rhabditomorpha</taxon>
        <taxon>Strongyloidea</taxon>
        <taxon>Ancylostomatidae</taxon>
        <taxon>Ancylostomatinae</taxon>
        <taxon>Ancylostoma</taxon>
    </lineage>
</organism>
<comment type="catalytic activity">
    <reaction evidence="8">
        <text>L-tyrosyl-[protein] + ATP = O-phospho-L-tyrosyl-[protein] + ADP + H(+)</text>
        <dbReference type="Rhea" id="RHEA:10596"/>
        <dbReference type="Rhea" id="RHEA-COMP:10136"/>
        <dbReference type="Rhea" id="RHEA-COMP:20101"/>
        <dbReference type="ChEBI" id="CHEBI:15378"/>
        <dbReference type="ChEBI" id="CHEBI:30616"/>
        <dbReference type="ChEBI" id="CHEBI:46858"/>
        <dbReference type="ChEBI" id="CHEBI:61978"/>
        <dbReference type="ChEBI" id="CHEBI:456216"/>
        <dbReference type="EC" id="2.7.10.2"/>
    </reaction>
</comment>
<dbReference type="SUPFAM" id="SSF56112">
    <property type="entry name" value="Protein kinase-like (PK-like)"/>
    <property type="match status" value="1"/>
</dbReference>
<dbReference type="InterPro" id="IPR001245">
    <property type="entry name" value="Ser-Thr/Tyr_kinase_cat_dom"/>
</dbReference>
<feature type="domain" description="SH2" evidence="10">
    <location>
        <begin position="144"/>
        <end position="223"/>
    </location>
</feature>
<dbReference type="EC" id="2.7.10.2" evidence="8"/>
<dbReference type="SUPFAM" id="SSF55550">
    <property type="entry name" value="SH2 domain"/>
    <property type="match status" value="1"/>
</dbReference>
<dbReference type="PROSITE" id="PS00107">
    <property type="entry name" value="PROTEIN_KINASE_ATP"/>
    <property type="match status" value="1"/>
</dbReference>
<evidence type="ECO:0000259" key="10">
    <source>
        <dbReference type="PROSITE" id="PS50001"/>
    </source>
</evidence>
<dbReference type="SMART" id="SM00252">
    <property type="entry name" value="SH2"/>
    <property type="match status" value="1"/>
</dbReference>
<evidence type="ECO:0000256" key="9">
    <source>
        <dbReference type="SAM" id="MobiDB-lite"/>
    </source>
</evidence>
<dbReference type="GO" id="GO:0005524">
    <property type="term" value="F:ATP binding"/>
    <property type="evidence" value="ECO:0007669"/>
    <property type="project" value="UniProtKB-UniRule"/>
</dbReference>
<dbReference type="Proteomes" id="UP000024635">
    <property type="component" value="Unassembled WGS sequence"/>
</dbReference>
<feature type="compositionally biased region" description="Basic and acidic residues" evidence="9">
    <location>
        <begin position="74"/>
        <end position="83"/>
    </location>
</feature>